<reference evidence="2" key="1">
    <citation type="submission" date="2022-03" db="EMBL/GenBank/DDBJ databases">
        <title>A functionally conserved STORR gene fusion in Papaver species that diverged 16.8 million years ago.</title>
        <authorList>
            <person name="Catania T."/>
        </authorList>
    </citation>
    <scope>NUCLEOTIDE SEQUENCE</scope>
    <source>
        <strain evidence="2">S-191538</strain>
    </source>
</reference>
<protein>
    <submittedName>
        <fullName evidence="2">Uncharacterized protein</fullName>
    </submittedName>
</protein>
<accession>A0AA41SGX1</accession>
<dbReference type="PANTHER" id="PTHR37260">
    <property type="entry name" value="PHOSPHORELAY PROTEIN"/>
    <property type="match status" value="1"/>
</dbReference>
<dbReference type="EMBL" id="JAJJMA010149849">
    <property type="protein sequence ID" value="MCL7034785.1"/>
    <property type="molecule type" value="Genomic_DNA"/>
</dbReference>
<name>A0AA41SGX1_PAPNU</name>
<feature type="compositionally biased region" description="Polar residues" evidence="1">
    <location>
        <begin position="242"/>
        <end position="253"/>
    </location>
</feature>
<dbReference type="PANTHER" id="PTHR37260:SF2">
    <property type="entry name" value="PROTEIN ECERIFERUM 16"/>
    <property type="match status" value="1"/>
</dbReference>
<sequence>MDAKSLARSKRAHTQHHQNKKPHPNQKLKAPAIVPTEGNKKNPSGKPKSSQSQGSSGLPSNWDRYEDEFEQGSELSSTQISGIAGGDDVVKLKSKGADFSYLVSEAQSQSSSSLDCFNSFYDALPDFDKAISSMLSVRGKSVLAWTDDDNFIVDDNASSGYEAPSLSMDLHALAAQLEKIDIPRRLLIEADLLPPELCAGGLDDHISQEFEQVQLCISRNNDGYIDVDESTSHNTEAMPPLTTVSRSSSSTNDDNLVPVFHSKGMELLNPGVDDLQMLDSDLSATLDSMKKAKFCPVPCSEDKAIKFEAAAAEAELDTLLDSLGEIDILSSTSSISNFPVANQVNSTFIGGFAAGNSNAQPTSGLGSRSGIGRVPMNIDIDDTVDDLLSGPRNMNPENSVLLPRQEVPSVVLPSAAPFNSSSSSHSSSKLLDDFDSWLDTI</sequence>
<evidence type="ECO:0000313" key="3">
    <source>
        <dbReference type="Proteomes" id="UP001177140"/>
    </source>
</evidence>
<feature type="region of interest" description="Disordered" evidence="1">
    <location>
        <begin position="1"/>
        <end position="80"/>
    </location>
</feature>
<feature type="compositionally biased region" description="Basic residues" evidence="1">
    <location>
        <begin position="7"/>
        <end position="26"/>
    </location>
</feature>
<feature type="region of interest" description="Disordered" evidence="1">
    <location>
        <begin position="230"/>
        <end position="253"/>
    </location>
</feature>
<gene>
    <name evidence="2" type="ORF">MKW94_001014</name>
</gene>
<organism evidence="2 3">
    <name type="scientific">Papaver nudicaule</name>
    <name type="common">Iceland poppy</name>
    <dbReference type="NCBI Taxonomy" id="74823"/>
    <lineage>
        <taxon>Eukaryota</taxon>
        <taxon>Viridiplantae</taxon>
        <taxon>Streptophyta</taxon>
        <taxon>Embryophyta</taxon>
        <taxon>Tracheophyta</taxon>
        <taxon>Spermatophyta</taxon>
        <taxon>Magnoliopsida</taxon>
        <taxon>Ranunculales</taxon>
        <taxon>Papaveraceae</taxon>
        <taxon>Papaveroideae</taxon>
        <taxon>Papaver</taxon>
    </lineage>
</organism>
<evidence type="ECO:0000256" key="1">
    <source>
        <dbReference type="SAM" id="MobiDB-lite"/>
    </source>
</evidence>
<dbReference type="InterPro" id="IPR053342">
    <property type="entry name" value="Exosome_cofactor/PTGS_suppr"/>
</dbReference>
<comment type="caution">
    <text evidence="2">The sequence shown here is derived from an EMBL/GenBank/DDBJ whole genome shotgun (WGS) entry which is preliminary data.</text>
</comment>
<dbReference type="AlphaFoldDB" id="A0AA41SGX1"/>
<dbReference type="Proteomes" id="UP001177140">
    <property type="component" value="Unassembled WGS sequence"/>
</dbReference>
<proteinExistence type="predicted"/>
<feature type="compositionally biased region" description="Low complexity" evidence="1">
    <location>
        <begin position="41"/>
        <end position="57"/>
    </location>
</feature>
<keyword evidence="3" id="KW-1185">Reference proteome</keyword>
<evidence type="ECO:0000313" key="2">
    <source>
        <dbReference type="EMBL" id="MCL7034785.1"/>
    </source>
</evidence>